<feature type="compositionally biased region" description="Pro residues" evidence="3">
    <location>
        <begin position="878"/>
        <end position="889"/>
    </location>
</feature>
<feature type="region of interest" description="Disordered" evidence="3">
    <location>
        <begin position="685"/>
        <end position="734"/>
    </location>
</feature>
<feature type="transmembrane region" description="Helical" evidence="4">
    <location>
        <begin position="836"/>
        <end position="856"/>
    </location>
</feature>
<keyword evidence="7" id="KW-1185">Reference proteome</keyword>
<evidence type="ECO:0000256" key="5">
    <source>
        <dbReference type="SAM" id="SignalP"/>
    </source>
</evidence>
<keyword evidence="4" id="KW-0812">Transmembrane</keyword>
<dbReference type="AlphaFoldDB" id="A0A8E2B2F6"/>
<name>A0A8E2B2F6_9APHY</name>
<keyword evidence="4" id="KW-1133">Transmembrane helix</keyword>
<dbReference type="Proteomes" id="UP000250043">
    <property type="component" value="Unassembled WGS sequence"/>
</dbReference>
<proteinExistence type="predicted"/>
<feature type="transmembrane region" description="Helical" evidence="4">
    <location>
        <begin position="549"/>
        <end position="575"/>
    </location>
</feature>
<sequence>MVKLGPRRRPLISNLLALSLCFATAHTQSISTGTPLPPLQWINITNLIGGSPVAPPLKDASIGYDDNTRTLLIFGGESQQGIPQSQTYLLDLQTLSWFSLQSPPGLTSVPPARTLALSGLDSAASYRHGHIVIGGQGTNGSPLSDVWEFDFTSRFWNEVNIVGSQPSARYGAVGGIDSRLSFTPAAGTASAPNNTFYLSGGIDPNTVEPLSDVWRLNISGVLSSNNIDQTFGSWDQISFGSSNAPPKVGPSGTVVSDEIIAIGGCSSTSANQTCAEQDSYIINISAETISNPSGCPAPRNGATVVPNFNEVSSSAGSQVFMLLGTVNTSLWDDQGGLEKGEVDVFDVNTGGWTRVLPAGDPGPSGTGRPAFPSPREGAVAIAAGTTLVGSQSSIASDTLVFGGRDASGNYLNEIWILRAYNATLTRTNQTWSSFINDDLQGGPNANGQGVTIQYLTQCASAIGHVPTPTLSSFSSSPSKTQDIPGPQSSGSQSTSSPIPTYDTSAIHKSLSPISIALVLPAVVFYRLYMPSVAPAQLEHRHSMLLYSSFVAGVASFAVGVVGLVSSFTSISTTMALMKRSSSSLILKTDHGRAGLALFVALYALVPLLWLLQVFCKRGEDDGGMMSRSGSHRMRTNSTGTAEKLRLVNGRHASPARPSTEALSTQDIAEPRPRVRSWAGGLSSWTFPGRRSSDSGVDDGSTSPPPSQSFEVVNRPVRTRRASANSLAAFSDPRPSGYPRNLSDMSWLDKRRSSNTMAEPDFTVNHLQRRANDSSTPGTIVMDSMSTAGLVPAAALMSSAQMPSPFETALHLLFHALVFALCILSLVMFWMHGPRAAFAIFLAWTALFYAIVVTLAWHGRPRVSILTVFISRLRAGPPHPSPPIVTPSPSRPLSAAGSEPAFPLDGRGPYQHHPPFRATLSAGLDHEYPASLSHGHGTVEVDDDEDVDEDTRQRRIEEEMARRDVSIVTVPKRKLFLTNPEQNSTDS</sequence>
<evidence type="ECO:0000313" key="6">
    <source>
        <dbReference type="EMBL" id="OCH90982.1"/>
    </source>
</evidence>
<keyword evidence="5" id="KW-0732">Signal</keyword>
<feature type="signal peptide" evidence="5">
    <location>
        <begin position="1"/>
        <end position="27"/>
    </location>
</feature>
<feature type="region of interest" description="Disordered" evidence="3">
    <location>
        <begin position="878"/>
        <end position="898"/>
    </location>
</feature>
<feature type="transmembrane region" description="Helical" evidence="4">
    <location>
        <begin position="811"/>
        <end position="830"/>
    </location>
</feature>
<evidence type="ECO:0000256" key="1">
    <source>
        <dbReference type="ARBA" id="ARBA00022441"/>
    </source>
</evidence>
<feature type="region of interest" description="Disordered" evidence="3">
    <location>
        <begin position="931"/>
        <end position="950"/>
    </location>
</feature>
<accession>A0A8E2B2F6</accession>
<evidence type="ECO:0000256" key="4">
    <source>
        <dbReference type="SAM" id="Phobius"/>
    </source>
</evidence>
<protein>
    <recommendedName>
        <fullName evidence="8">Galactose oxidase</fullName>
    </recommendedName>
</protein>
<dbReference type="Gene3D" id="2.120.10.80">
    <property type="entry name" value="Kelch-type beta propeller"/>
    <property type="match status" value="2"/>
</dbReference>
<reference evidence="6 7" key="1">
    <citation type="submission" date="2016-07" db="EMBL/GenBank/DDBJ databases">
        <title>Draft genome of the white-rot fungus Obba rivulosa 3A-2.</title>
        <authorList>
            <consortium name="DOE Joint Genome Institute"/>
            <person name="Miettinen O."/>
            <person name="Riley R."/>
            <person name="Acob R."/>
            <person name="Barry K."/>
            <person name="Cullen D."/>
            <person name="De Vries R."/>
            <person name="Hainaut M."/>
            <person name="Hatakka A."/>
            <person name="Henrissat B."/>
            <person name="Hilden K."/>
            <person name="Kuo R."/>
            <person name="Labutti K."/>
            <person name="Lipzen A."/>
            <person name="Makela M.R."/>
            <person name="Sandor L."/>
            <person name="Spatafora J.W."/>
            <person name="Grigoriev I.V."/>
            <person name="Hibbett D.S."/>
        </authorList>
    </citation>
    <scope>NUCLEOTIDE SEQUENCE [LARGE SCALE GENOMIC DNA]</scope>
    <source>
        <strain evidence="6 7">3A-2</strain>
    </source>
</reference>
<keyword evidence="4" id="KW-0472">Membrane</keyword>
<feature type="compositionally biased region" description="Acidic residues" evidence="3">
    <location>
        <begin position="939"/>
        <end position="948"/>
    </location>
</feature>
<feature type="transmembrane region" description="Helical" evidence="4">
    <location>
        <begin position="509"/>
        <end position="528"/>
    </location>
</feature>
<organism evidence="6 7">
    <name type="scientific">Obba rivulosa</name>
    <dbReference type="NCBI Taxonomy" id="1052685"/>
    <lineage>
        <taxon>Eukaryota</taxon>
        <taxon>Fungi</taxon>
        <taxon>Dikarya</taxon>
        <taxon>Basidiomycota</taxon>
        <taxon>Agaricomycotina</taxon>
        <taxon>Agaricomycetes</taxon>
        <taxon>Polyporales</taxon>
        <taxon>Gelatoporiaceae</taxon>
        <taxon>Obba</taxon>
    </lineage>
</organism>
<dbReference type="OrthoDB" id="10250130at2759"/>
<keyword evidence="1" id="KW-0880">Kelch repeat</keyword>
<dbReference type="PANTHER" id="PTHR46093:SF18">
    <property type="entry name" value="FIBRONECTIN TYPE-III DOMAIN-CONTAINING PROTEIN"/>
    <property type="match status" value="1"/>
</dbReference>
<gene>
    <name evidence="6" type="ORF">OBBRIDRAFT_792792</name>
</gene>
<dbReference type="PANTHER" id="PTHR46093">
    <property type="entry name" value="ACYL-COA-BINDING DOMAIN-CONTAINING PROTEIN 5"/>
    <property type="match status" value="1"/>
</dbReference>
<dbReference type="Pfam" id="PF24681">
    <property type="entry name" value="Kelch_KLHDC2_KLHL20_DRC7"/>
    <property type="match status" value="1"/>
</dbReference>
<dbReference type="EMBL" id="KV722394">
    <property type="protein sequence ID" value="OCH90982.1"/>
    <property type="molecule type" value="Genomic_DNA"/>
</dbReference>
<feature type="region of interest" description="Disordered" evidence="3">
    <location>
        <begin position="623"/>
        <end position="672"/>
    </location>
</feature>
<feature type="region of interest" description="Disordered" evidence="3">
    <location>
        <begin position="469"/>
        <end position="498"/>
    </location>
</feature>
<feature type="chain" id="PRO_5034787318" description="Galactose oxidase" evidence="5">
    <location>
        <begin position="28"/>
        <end position="986"/>
    </location>
</feature>
<evidence type="ECO:0000256" key="3">
    <source>
        <dbReference type="SAM" id="MobiDB-lite"/>
    </source>
</evidence>
<evidence type="ECO:0000256" key="2">
    <source>
        <dbReference type="ARBA" id="ARBA00022737"/>
    </source>
</evidence>
<dbReference type="InterPro" id="IPR015915">
    <property type="entry name" value="Kelch-typ_b-propeller"/>
</dbReference>
<evidence type="ECO:0000313" key="7">
    <source>
        <dbReference type="Proteomes" id="UP000250043"/>
    </source>
</evidence>
<dbReference type="SUPFAM" id="SSF117281">
    <property type="entry name" value="Kelch motif"/>
    <property type="match status" value="1"/>
</dbReference>
<feature type="transmembrane region" description="Helical" evidence="4">
    <location>
        <begin position="595"/>
        <end position="615"/>
    </location>
</feature>
<evidence type="ECO:0008006" key="8">
    <source>
        <dbReference type="Google" id="ProtNLM"/>
    </source>
</evidence>
<keyword evidence="2" id="KW-0677">Repeat</keyword>
<feature type="compositionally biased region" description="Low complexity" evidence="3">
    <location>
        <begin position="687"/>
        <end position="701"/>
    </location>
</feature>